<evidence type="ECO:0000313" key="8">
    <source>
        <dbReference type="EMBL" id="CAH1272602.1"/>
    </source>
</evidence>
<comment type="subcellular location">
    <subcellularLocation>
        <location evidence="1">Membrane</location>
        <topology evidence="1">Multi-pass membrane protein</topology>
    </subcellularLocation>
</comment>
<dbReference type="Pfam" id="PF03798">
    <property type="entry name" value="TRAM_LAG1_CLN8"/>
    <property type="match status" value="1"/>
</dbReference>
<dbReference type="InterPro" id="IPR006634">
    <property type="entry name" value="TLC-dom"/>
</dbReference>
<dbReference type="GO" id="GO:0016020">
    <property type="term" value="C:membrane"/>
    <property type="evidence" value="ECO:0007669"/>
    <property type="project" value="UniProtKB-SubCell"/>
</dbReference>
<feature type="transmembrane region" description="Helical" evidence="6">
    <location>
        <begin position="51"/>
        <end position="74"/>
    </location>
</feature>
<keyword evidence="4 5" id="KW-0472">Membrane</keyword>
<keyword evidence="2 5" id="KW-0812">Transmembrane</keyword>
<evidence type="ECO:0000256" key="5">
    <source>
        <dbReference type="PROSITE-ProRule" id="PRU00205"/>
    </source>
</evidence>
<evidence type="ECO:0000313" key="9">
    <source>
        <dbReference type="Proteomes" id="UP000838412"/>
    </source>
</evidence>
<evidence type="ECO:0000256" key="2">
    <source>
        <dbReference type="ARBA" id="ARBA00022692"/>
    </source>
</evidence>
<dbReference type="PANTHER" id="PTHR13439:SF0">
    <property type="entry name" value="TOPOISOMERASE I DAMAGE AFFECTED PROTEIN 4"/>
    <property type="match status" value="1"/>
</dbReference>
<proteinExistence type="predicted"/>
<keyword evidence="9" id="KW-1185">Reference proteome</keyword>
<feature type="domain" description="TLC" evidence="7">
    <location>
        <begin position="43"/>
        <end position="220"/>
    </location>
</feature>
<dbReference type="Proteomes" id="UP000838412">
    <property type="component" value="Chromosome 8"/>
</dbReference>
<name>A0A8K0F2M0_BRALA</name>
<evidence type="ECO:0000256" key="3">
    <source>
        <dbReference type="ARBA" id="ARBA00022989"/>
    </source>
</evidence>
<evidence type="ECO:0000256" key="1">
    <source>
        <dbReference type="ARBA" id="ARBA00004141"/>
    </source>
</evidence>
<dbReference type="OrthoDB" id="10266980at2759"/>
<accession>A0A8K0F2M0</accession>
<dbReference type="InterPro" id="IPR050846">
    <property type="entry name" value="TLCD"/>
</dbReference>
<dbReference type="GO" id="GO:0055088">
    <property type="term" value="P:lipid homeostasis"/>
    <property type="evidence" value="ECO:0007669"/>
    <property type="project" value="TreeGrafter"/>
</dbReference>
<dbReference type="EMBL" id="OV696693">
    <property type="protein sequence ID" value="CAH1272602.1"/>
    <property type="molecule type" value="Genomic_DNA"/>
</dbReference>
<gene>
    <name evidence="8" type="primary">TMEM56</name>
    <name evidence="8" type="ORF">BLAG_LOCUS24201</name>
</gene>
<dbReference type="PANTHER" id="PTHR13439">
    <property type="entry name" value="CT120 PROTEIN"/>
    <property type="match status" value="1"/>
</dbReference>
<feature type="transmembrane region" description="Helical" evidence="6">
    <location>
        <begin position="167"/>
        <end position="192"/>
    </location>
</feature>
<evidence type="ECO:0000256" key="4">
    <source>
        <dbReference type="ARBA" id="ARBA00023136"/>
    </source>
</evidence>
<sequence length="270" mass="30410">MAYSVQHVQTILGSFFFHLAVFKWFAAPVLRRLWPVFAALPADKQVSSQNYVMSLIHGAVVGGLSWYAFLFSYVPQDKLLYDSPNVRHGACIVMGHAAADLLLIAWYFSLRSREMVVHHVCALWVTYCGSVDPAAAYYGNLSLMTELSSPFLNLRHILHNMGQKTSLLYKVNGVALLVVFFLCRILTIPLWFSLRKHLGTDELYEVGIGLQTIASCSATSQTSAAQPHSNTTHHDNVQHILTILGSFFFHLAVFKWFAAPVLRRLWPVIR</sequence>
<dbReference type="AlphaFoldDB" id="A0A8K0F2M0"/>
<evidence type="ECO:0000256" key="6">
    <source>
        <dbReference type="SAM" id="Phobius"/>
    </source>
</evidence>
<feature type="transmembrane region" description="Helical" evidence="6">
    <location>
        <begin position="12"/>
        <end position="30"/>
    </location>
</feature>
<feature type="transmembrane region" description="Helical" evidence="6">
    <location>
        <begin position="240"/>
        <end position="262"/>
    </location>
</feature>
<evidence type="ECO:0000259" key="7">
    <source>
        <dbReference type="PROSITE" id="PS50922"/>
    </source>
</evidence>
<dbReference type="PROSITE" id="PS50922">
    <property type="entry name" value="TLC"/>
    <property type="match status" value="1"/>
</dbReference>
<organism evidence="8 9">
    <name type="scientific">Branchiostoma lanceolatum</name>
    <name type="common">Common lancelet</name>
    <name type="synonym">Amphioxus lanceolatum</name>
    <dbReference type="NCBI Taxonomy" id="7740"/>
    <lineage>
        <taxon>Eukaryota</taxon>
        <taxon>Metazoa</taxon>
        <taxon>Chordata</taxon>
        <taxon>Cephalochordata</taxon>
        <taxon>Leptocardii</taxon>
        <taxon>Amphioxiformes</taxon>
        <taxon>Branchiostomatidae</taxon>
        <taxon>Branchiostoma</taxon>
    </lineage>
</organism>
<protein>
    <submittedName>
        <fullName evidence="8">TMEM56 protein</fullName>
    </submittedName>
</protein>
<keyword evidence="3 6" id="KW-1133">Transmembrane helix</keyword>
<dbReference type="SMART" id="SM00724">
    <property type="entry name" value="TLC"/>
    <property type="match status" value="1"/>
</dbReference>
<feature type="transmembrane region" description="Helical" evidence="6">
    <location>
        <begin position="86"/>
        <end position="108"/>
    </location>
</feature>
<reference evidence="8" key="1">
    <citation type="submission" date="2022-01" db="EMBL/GenBank/DDBJ databases">
        <authorList>
            <person name="Braso-Vives M."/>
        </authorList>
    </citation>
    <scope>NUCLEOTIDE SEQUENCE</scope>
</reference>
<dbReference type="GO" id="GO:0005783">
    <property type="term" value="C:endoplasmic reticulum"/>
    <property type="evidence" value="ECO:0007669"/>
    <property type="project" value="TreeGrafter"/>
</dbReference>